<feature type="active site" description="Phosphocysteine intermediate" evidence="2">
    <location>
        <position position="254"/>
    </location>
</feature>
<evidence type="ECO:0000256" key="4">
    <source>
        <dbReference type="SAM" id="MobiDB-lite"/>
    </source>
</evidence>
<dbReference type="Pfam" id="PF06602">
    <property type="entry name" value="Myotub-related"/>
    <property type="match status" value="1"/>
</dbReference>
<organism evidence="7">
    <name type="scientific">Arcella intermedia</name>
    <dbReference type="NCBI Taxonomy" id="1963864"/>
    <lineage>
        <taxon>Eukaryota</taxon>
        <taxon>Amoebozoa</taxon>
        <taxon>Tubulinea</taxon>
        <taxon>Elardia</taxon>
        <taxon>Arcellinida</taxon>
        <taxon>Sphaerothecina</taxon>
        <taxon>Arcellidae</taxon>
        <taxon>Arcella</taxon>
    </lineage>
</organism>
<feature type="compositionally biased region" description="Polar residues" evidence="4">
    <location>
        <begin position="687"/>
        <end position="713"/>
    </location>
</feature>
<dbReference type="SMART" id="SM00404">
    <property type="entry name" value="PTPc_motif"/>
    <property type="match status" value="1"/>
</dbReference>
<dbReference type="AlphaFoldDB" id="A0A6B2KYF9"/>
<dbReference type="EMBL" id="GIBP01000787">
    <property type="protein sequence ID" value="NDV29756.1"/>
    <property type="molecule type" value="Transcribed_RNA"/>
</dbReference>
<sequence length="751" mass="85622">MNHLSKFAPKNVENFFAFTYQFQLNLLKPILGNKFVFRDYGYVHFDYTNEFNRILRQEDSTANPNPWRIYKNQTYEVSPTYPANLYVPKNFNDDKIEKIVLSRTKKRLPVMSWVHPSTYAALLRSSQPKFRVGTSKEDKDYLESLSNYGTEGCLYIMDARPKVAAQANKAKGGGFEGADYQNVKIVFLGIENIHAVRTSWKTLISACHRKFSDEVNWHAKMAESGWLVHIYRILRGSIRVVKLLNDGYPVLVHCSDGWDRTSQIVSLSMLLNDPYYRTINGFQLLIEKEWLSFGHQFHLRQGHDGNSSEEAPIFLQFLECVSNFLKLFPWAFEFNEDFLVTIFDHSYSGAFGTFLLNNEKDRVSKRIWEKTPSLWLYMNENKHHYTNFYYKETKEVLVPHLRMCHISVWEKVFFRFDSAYMFSRFYYDRKFHSIQKETHPVPSPFSSIPPSVGSKMEASLSSSLDLSQSLPTSSDTISTSSTITSSTSSIPPTGITSSTPSIPPTGIATPPCDVVQEDSTLLQESLQKDPTDYSTPEKKPPIDKIKTPKVPLDRVRTTSSPVSPDPISPNSAKMDKTRSMDKKKPLLRSQPRNPQIVLRTQATAETLNMLKNISEFDSDSFAKIQSQIDEIQKSAKGKDAEANAYFRPPVRSRPTPRTTDTTTPLPPLSPTPNAPTTPPPTPDPEQRTSQPEVPPFNISSTNAQSQQPQSPQKTDTEEENDNPRIKKNRNAQAFEISALSKHIGLADDWEQ</sequence>
<feature type="domain" description="Tyrosine specific protein phosphatases" evidence="5">
    <location>
        <begin position="235"/>
        <end position="270"/>
    </location>
</feature>
<dbReference type="CDD" id="cd14507">
    <property type="entry name" value="PTP-MTM-like"/>
    <property type="match status" value="1"/>
</dbReference>
<evidence type="ECO:0000256" key="1">
    <source>
        <dbReference type="ARBA" id="ARBA00004184"/>
    </source>
</evidence>
<feature type="domain" description="Myotubularin phosphatase" evidence="6">
    <location>
        <begin position="41"/>
        <end position="413"/>
    </location>
</feature>
<feature type="binding site" evidence="3">
    <location>
        <begin position="168"/>
        <end position="171"/>
    </location>
    <ligand>
        <name>substrate</name>
    </ligand>
</feature>
<reference evidence="7" key="1">
    <citation type="journal article" date="2020" name="J. Eukaryot. Microbiol.">
        <title>De novo Sequencing, Assembly and Annotation of the Transcriptome for the Free-Living Testate Amoeba Arcella intermedia.</title>
        <authorList>
            <person name="Ribeiro G.M."/>
            <person name="Porfirio-Sousa A.L."/>
            <person name="Maurer-Alcala X.X."/>
            <person name="Katz L.A."/>
            <person name="Lahr D.J.G."/>
        </authorList>
    </citation>
    <scope>NUCLEOTIDE SEQUENCE</scope>
</reference>
<evidence type="ECO:0000256" key="2">
    <source>
        <dbReference type="PIRSR" id="PIRSR630564-1"/>
    </source>
</evidence>
<dbReference type="PROSITE" id="PS00383">
    <property type="entry name" value="TYR_PHOSPHATASE_1"/>
    <property type="match status" value="1"/>
</dbReference>
<feature type="compositionally biased region" description="Low complexity" evidence="4">
    <location>
        <begin position="463"/>
        <end position="511"/>
    </location>
</feature>
<feature type="binding site" evidence="3">
    <location>
        <begin position="192"/>
        <end position="193"/>
    </location>
    <ligand>
        <name>substrate</name>
    </ligand>
</feature>
<dbReference type="InterPro" id="IPR016130">
    <property type="entry name" value="Tyr_Pase_AS"/>
</dbReference>
<proteinExistence type="predicted"/>
<dbReference type="SUPFAM" id="SSF52799">
    <property type="entry name" value="(Phosphotyrosine protein) phosphatases II"/>
    <property type="match status" value="1"/>
</dbReference>
<feature type="compositionally biased region" description="Basic and acidic residues" evidence="4">
    <location>
        <begin position="526"/>
        <end position="556"/>
    </location>
</feature>
<dbReference type="PROSITE" id="PS50056">
    <property type="entry name" value="TYR_PHOSPHATASE_2"/>
    <property type="match status" value="1"/>
</dbReference>
<dbReference type="InterPro" id="IPR030564">
    <property type="entry name" value="Myotubularin"/>
</dbReference>
<evidence type="ECO:0000313" key="7">
    <source>
        <dbReference type="EMBL" id="NDV29756.1"/>
    </source>
</evidence>
<feature type="compositionally biased region" description="Basic and acidic residues" evidence="4">
    <location>
        <begin position="573"/>
        <end position="584"/>
    </location>
</feature>
<evidence type="ECO:0000259" key="5">
    <source>
        <dbReference type="PROSITE" id="PS50056"/>
    </source>
</evidence>
<evidence type="ECO:0000259" key="6">
    <source>
        <dbReference type="PROSITE" id="PS51339"/>
    </source>
</evidence>
<dbReference type="GO" id="GO:0005737">
    <property type="term" value="C:cytoplasm"/>
    <property type="evidence" value="ECO:0007669"/>
    <property type="project" value="TreeGrafter"/>
</dbReference>
<evidence type="ECO:0000256" key="3">
    <source>
        <dbReference type="PIRSR" id="PIRSR630564-2"/>
    </source>
</evidence>
<dbReference type="InterPro" id="IPR010569">
    <property type="entry name" value="Myotubularin-like_Pase_dom"/>
</dbReference>
<feature type="region of interest" description="Disordered" evidence="4">
    <location>
        <begin position="632"/>
        <end position="731"/>
    </location>
</feature>
<dbReference type="InterPro" id="IPR000387">
    <property type="entry name" value="Tyr_Pase_dom"/>
</dbReference>
<protein>
    <submittedName>
        <fullName evidence="7">Uncharacterized protein</fullName>
    </submittedName>
</protein>
<feature type="compositionally biased region" description="Basic and acidic residues" evidence="4">
    <location>
        <begin position="632"/>
        <end position="641"/>
    </location>
</feature>
<dbReference type="PROSITE" id="PS51339">
    <property type="entry name" value="PPASE_MYOTUBULARIN"/>
    <property type="match status" value="1"/>
</dbReference>
<feature type="compositionally biased region" description="Low complexity" evidence="4">
    <location>
        <begin position="647"/>
        <end position="663"/>
    </location>
</feature>
<dbReference type="Gene3D" id="3.90.190.10">
    <property type="entry name" value="Protein tyrosine phosphatase superfamily"/>
    <property type="match status" value="1"/>
</dbReference>
<feature type="binding site" evidence="3">
    <location>
        <begin position="254"/>
        <end position="260"/>
    </location>
    <ligand>
        <name>substrate</name>
    </ligand>
</feature>
<name>A0A6B2KYF9_9EUKA</name>
<comment type="subcellular location">
    <subcellularLocation>
        <location evidence="1">Endomembrane system</location>
        <topology evidence="1">Peripheral membrane protein</topology>
    </subcellularLocation>
</comment>
<feature type="region of interest" description="Disordered" evidence="4">
    <location>
        <begin position="463"/>
        <end position="596"/>
    </location>
</feature>
<dbReference type="InterPro" id="IPR003595">
    <property type="entry name" value="Tyr_Pase_cat"/>
</dbReference>
<accession>A0A6B2KYF9</accession>
<feature type="compositionally biased region" description="Pro residues" evidence="4">
    <location>
        <begin position="664"/>
        <end position="683"/>
    </location>
</feature>
<dbReference type="InterPro" id="IPR029021">
    <property type="entry name" value="Prot-tyrosine_phosphatase-like"/>
</dbReference>
<dbReference type="PANTHER" id="PTHR10807">
    <property type="entry name" value="MYOTUBULARIN-RELATED"/>
    <property type="match status" value="1"/>
</dbReference>
<dbReference type="GO" id="GO:0012505">
    <property type="term" value="C:endomembrane system"/>
    <property type="evidence" value="ECO:0007669"/>
    <property type="project" value="UniProtKB-SubCell"/>
</dbReference>